<feature type="domain" description="Radical SAM core" evidence="9">
    <location>
        <begin position="132"/>
        <end position="353"/>
    </location>
</feature>
<dbReference type="NCBIfam" id="TIGR00089">
    <property type="entry name" value="MiaB/RimO family radical SAM methylthiotransferase"/>
    <property type="match status" value="1"/>
</dbReference>
<evidence type="ECO:0000313" key="10">
    <source>
        <dbReference type="EMBL" id="HIX08318.1"/>
    </source>
</evidence>
<sequence>MGYVKAVVFTLGCKVNDCESGSLIRGLQERGWEVSDELVPADLYILNTCAVTGEAEKKSRQAIARVRAVAPKARIIVCGCAAERTPELFLKKQNVRLVTGARQKSKILALLDEEGVRLDEEDGRYDEMLPPVSLKTRAFVKIQDGCNNFCSYCIIPYLRGRSRSRTVESAAEEILSAPAEEVVITGIDISSFRDGEKDLADLLLAVKDAPCRIRLGSLEVNVVTPRLLDAAKSVRDFAPHFHLSLQSGSDGVLKKMNRHYTAEEYLQKVQLIRSYFPDAVVTTDVITGFPTETEEQFAETCAFVRKVGFSQIHCFSYSRRTGTNAAKLAELPAETKKRRLHEMLAIAGQLRKEYETKFLGKVLELVPEEKKGEYTTGYSQNYIRLYVRGEVLKKARVVAVEVMEDGLLAVQEAKGANY</sequence>
<evidence type="ECO:0000259" key="8">
    <source>
        <dbReference type="PROSITE" id="PS51449"/>
    </source>
</evidence>
<dbReference type="InterPro" id="IPR038135">
    <property type="entry name" value="Methylthiotransferase_N_sf"/>
</dbReference>
<dbReference type="SMART" id="SM00729">
    <property type="entry name" value="Elp3"/>
    <property type="match status" value="1"/>
</dbReference>
<dbReference type="PROSITE" id="PS51918">
    <property type="entry name" value="RADICAL_SAM"/>
    <property type="match status" value="1"/>
</dbReference>
<organism evidence="10 11">
    <name type="scientific">Candidatus Borkfalkia faecipullorum</name>
    <dbReference type="NCBI Taxonomy" id="2838510"/>
    <lineage>
        <taxon>Bacteria</taxon>
        <taxon>Bacillati</taxon>
        <taxon>Bacillota</taxon>
        <taxon>Clostridia</taxon>
        <taxon>Christensenellales</taxon>
        <taxon>Christensenellaceae</taxon>
        <taxon>Candidatus Borkfalkia</taxon>
    </lineage>
</organism>
<keyword evidence="7" id="KW-0411">Iron-sulfur</keyword>
<dbReference type="Proteomes" id="UP000824204">
    <property type="component" value="Unassembled WGS sequence"/>
</dbReference>
<dbReference type="PANTHER" id="PTHR11918:SF45">
    <property type="entry name" value="THREONYLCARBAMOYLADENOSINE TRNA METHYLTHIOTRANSFERASE"/>
    <property type="match status" value="1"/>
</dbReference>
<dbReference type="EMBL" id="DXFX01000098">
    <property type="protein sequence ID" value="HIX08318.1"/>
    <property type="molecule type" value="Genomic_DNA"/>
</dbReference>
<evidence type="ECO:0000256" key="2">
    <source>
        <dbReference type="ARBA" id="ARBA00022485"/>
    </source>
</evidence>
<dbReference type="SFLD" id="SFLDG01082">
    <property type="entry name" value="B12-binding_domain_containing"/>
    <property type="match status" value="1"/>
</dbReference>
<reference evidence="10" key="2">
    <citation type="submission" date="2021-04" db="EMBL/GenBank/DDBJ databases">
        <authorList>
            <person name="Gilroy R."/>
        </authorList>
    </citation>
    <scope>NUCLEOTIDE SEQUENCE</scope>
    <source>
        <strain evidence="10">811</strain>
    </source>
</reference>
<proteinExistence type="predicted"/>
<evidence type="ECO:0000256" key="6">
    <source>
        <dbReference type="ARBA" id="ARBA00023004"/>
    </source>
</evidence>
<keyword evidence="2" id="KW-0004">4Fe-4S</keyword>
<dbReference type="PROSITE" id="PS51449">
    <property type="entry name" value="MTTASE_N"/>
    <property type="match status" value="1"/>
</dbReference>
<dbReference type="GO" id="GO:0035598">
    <property type="term" value="F:tRNA (N(6)-L-threonylcarbamoyladenosine(37)-C(2))-methylthiotransferase activity"/>
    <property type="evidence" value="ECO:0007669"/>
    <property type="project" value="TreeGrafter"/>
</dbReference>
<dbReference type="GO" id="GO:0046872">
    <property type="term" value="F:metal ion binding"/>
    <property type="evidence" value="ECO:0007669"/>
    <property type="project" value="UniProtKB-KW"/>
</dbReference>
<evidence type="ECO:0000256" key="3">
    <source>
        <dbReference type="ARBA" id="ARBA00022679"/>
    </source>
</evidence>
<dbReference type="PROSITE" id="PS01278">
    <property type="entry name" value="MTTASE_RADICAL"/>
    <property type="match status" value="1"/>
</dbReference>
<name>A0A9D2AFW6_9FIRM</name>
<keyword evidence="4" id="KW-0949">S-adenosyl-L-methionine</keyword>
<accession>A0A9D2AFW6</accession>
<dbReference type="Gene3D" id="3.40.50.12160">
    <property type="entry name" value="Methylthiotransferase, N-terminal domain"/>
    <property type="match status" value="1"/>
</dbReference>
<dbReference type="Gene3D" id="3.80.30.20">
    <property type="entry name" value="tm_1862 like domain"/>
    <property type="match status" value="1"/>
</dbReference>
<dbReference type="InterPro" id="IPR005839">
    <property type="entry name" value="Methylthiotransferase"/>
</dbReference>
<protein>
    <submittedName>
        <fullName evidence="10">tRNA (N(6)-L-threonylcarbamoyladenosine(37)-C(2))-methylthiotransferase MtaB</fullName>
    </submittedName>
</protein>
<keyword evidence="6" id="KW-0408">Iron</keyword>
<dbReference type="GO" id="GO:0051539">
    <property type="term" value="F:4 iron, 4 sulfur cluster binding"/>
    <property type="evidence" value="ECO:0007669"/>
    <property type="project" value="UniProtKB-KW"/>
</dbReference>
<dbReference type="Pfam" id="PF00919">
    <property type="entry name" value="UPF0004"/>
    <property type="match status" value="1"/>
</dbReference>
<evidence type="ECO:0000256" key="7">
    <source>
        <dbReference type="ARBA" id="ARBA00023014"/>
    </source>
</evidence>
<dbReference type="SFLD" id="SFLDS00029">
    <property type="entry name" value="Radical_SAM"/>
    <property type="match status" value="1"/>
</dbReference>
<dbReference type="PANTHER" id="PTHR11918">
    <property type="entry name" value="RADICAL SAM PROTEINS"/>
    <property type="match status" value="1"/>
</dbReference>
<evidence type="ECO:0000256" key="4">
    <source>
        <dbReference type="ARBA" id="ARBA00022691"/>
    </source>
</evidence>
<evidence type="ECO:0000313" key="11">
    <source>
        <dbReference type="Proteomes" id="UP000824204"/>
    </source>
</evidence>
<keyword evidence="5" id="KW-0479">Metal-binding</keyword>
<dbReference type="InterPro" id="IPR020612">
    <property type="entry name" value="Methylthiotransferase_CS"/>
</dbReference>
<dbReference type="SUPFAM" id="SSF102114">
    <property type="entry name" value="Radical SAM enzymes"/>
    <property type="match status" value="1"/>
</dbReference>
<dbReference type="SFLD" id="SFLDG01061">
    <property type="entry name" value="methylthiotransferase"/>
    <property type="match status" value="1"/>
</dbReference>
<keyword evidence="3" id="KW-0808">Transferase</keyword>
<evidence type="ECO:0000256" key="1">
    <source>
        <dbReference type="ARBA" id="ARBA00001966"/>
    </source>
</evidence>
<dbReference type="InterPro" id="IPR058240">
    <property type="entry name" value="rSAM_sf"/>
</dbReference>
<feature type="domain" description="MTTase N-terminal" evidence="8">
    <location>
        <begin position="4"/>
        <end position="116"/>
    </location>
</feature>
<evidence type="ECO:0000259" key="9">
    <source>
        <dbReference type="PROSITE" id="PS51918"/>
    </source>
</evidence>
<dbReference type="Pfam" id="PF04055">
    <property type="entry name" value="Radical_SAM"/>
    <property type="match status" value="1"/>
</dbReference>
<dbReference type="AlphaFoldDB" id="A0A9D2AFW6"/>
<dbReference type="InterPro" id="IPR006638">
    <property type="entry name" value="Elp3/MiaA/NifB-like_rSAM"/>
</dbReference>
<dbReference type="InterPro" id="IPR013848">
    <property type="entry name" value="Methylthiotransferase_N"/>
</dbReference>
<dbReference type="InterPro" id="IPR007197">
    <property type="entry name" value="rSAM"/>
</dbReference>
<comment type="caution">
    <text evidence="10">The sequence shown here is derived from an EMBL/GenBank/DDBJ whole genome shotgun (WGS) entry which is preliminary data.</text>
</comment>
<dbReference type="NCBIfam" id="TIGR01579">
    <property type="entry name" value="MiaB-like-C"/>
    <property type="match status" value="1"/>
</dbReference>
<dbReference type="InterPro" id="IPR023404">
    <property type="entry name" value="rSAM_horseshoe"/>
</dbReference>
<gene>
    <name evidence="10" type="primary">mtaB</name>
    <name evidence="10" type="ORF">H9741_07605</name>
</gene>
<reference evidence="10" key="1">
    <citation type="journal article" date="2021" name="PeerJ">
        <title>Extensive microbial diversity within the chicken gut microbiome revealed by metagenomics and culture.</title>
        <authorList>
            <person name="Gilroy R."/>
            <person name="Ravi A."/>
            <person name="Getino M."/>
            <person name="Pursley I."/>
            <person name="Horton D.L."/>
            <person name="Alikhan N.F."/>
            <person name="Baker D."/>
            <person name="Gharbi K."/>
            <person name="Hall N."/>
            <person name="Watson M."/>
            <person name="Adriaenssens E.M."/>
            <person name="Foster-Nyarko E."/>
            <person name="Jarju S."/>
            <person name="Secka A."/>
            <person name="Antonio M."/>
            <person name="Oren A."/>
            <person name="Chaudhuri R.R."/>
            <person name="La Ragione R."/>
            <person name="Hildebrand F."/>
            <person name="Pallen M.J."/>
        </authorList>
    </citation>
    <scope>NUCLEOTIDE SEQUENCE</scope>
    <source>
        <strain evidence="10">811</strain>
    </source>
</reference>
<dbReference type="CDD" id="cd01335">
    <property type="entry name" value="Radical_SAM"/>
    <property type="match status" value="1"/>
</dbReference>
<evidence type="ECO:0000256" key="5">
    <source>
        <dbReference type="ARBA" id="ARBA00022723"/>
    </source>
</evidence>
<dbReference type="InterPro" id="IPR006467">
    <property type="entry name" value="MiaB-like_bact"/>
</dbReference>
<comment type="cofactor">
    <cofactor evidence="1">
        <name>[4Fe-4S] cluster</name>
        <dbReference type="ChEBI" id="CHEBI:49883"/>
    </cofactor>
</comment>